<dbReference type="SUPFAM" id="SSF52317">
    <property type="entry name" value="Class I glutamine amidotransferase-like"/>
    <property type="match status" value="1"/>
</dbReference>
<evidence type="ECO:0000256" key="1">
    <source>
        <dbReference type="ARBA" id="ARBA00005970"/>
    </source>
</evidence>
<dbReference type="RefSeq" id="WP_164470422.1">
    <property type="nucleotide sequence ID" value="NZ_CP033898.1"/>
</dbReference>
<dbReference type="PRINTS" id="PR00097">
    <property type="entry name" value="ANTSNTHASEII"/>
</dbReference>
<keyword evidence="3 7" id="KW-0808">Transferase</keyword>
<dbReference type="Proteomes" id="UP000271426">
    <property type="component" value="Chromosome"/>
</dbReference>
<dbReference type="InterPro" id="IPR019999">
    <property type="entry name" value="Anth_synth_I-like"/>
</dbReference>
<dbReference type="GO" id="GO:0005737">
    <property type="term" value="C:cytoplasm"/>
    <property type="evidence" value="ECO:0007669"/>
    <property type="project" value="TreeGrafter"/>
</dbReference>
<dbReference type="Gene3D" id="3.40.50.880">
    <property type="match status" value="1"/>
</dbReference>
<keyword evidence="8" id="KW-1185">Reference proteome</keyword>
<dbReference type="InterPro" id="IPR017926">
    <property type="entry name" value="GATASE"/>
</dbReference>
<gene>
    <name evidence="7" type="primary">pabB</name>
    <name evidence="7" type="ORF">CPPEL_10695</name>
</gene>
<dbReference type="Gene3D" id="3.60.120.10">
    <property type="entry name" value="Anthranilate synthase"/>
    <property type="match status" value="1"/>
</dbReference>
<evidence type="ECO:0000256" key="4">
    <source>
        <dbReference type="ARBA" id="ARBA00022962"/>
    </source>
</evidence>
<dbReference type="EMBL" id="CP033898">
    <property type="protein sequence ID" value="AZA10235.1"/>
    <property type="molecule type" value="Genomic_DNA"/>
</dbReference>
<dbReference type="Pfam" id="PF00117">
    <property type="entry name" value="GATase"/>
    <property type="match status" value="1"/>
</dbReference>
<dbReference type="InterPro" id="IPR006221">
    <property type="entry name" value="TrpG/PapA_dom"/>
</dbReference>
<dbReference type="KEGG" id="cpso:CPPEL_10695"/>
<evidence type="ECO:0000313" key="7">
    <source>
        <dbReference type="EMBL" id="AZA10235.1"/>
    </source>
</evidence>
<feature type="domain" description="Chorismate-utilising enzyme C-terminal" evidence="6">
    <location>
        <begin position="287"/>
        <end position="535"/>
    </location>
</feature>
<evidence type="ECO:0000259" key="5">
    <source>
        <dbReference type="Pfam" id="PF00117"/>
    </source>
</evidence>
<accession>A0A3G6IWT7</accession>
<dbReference type="InterPro" id="IPR029062">
    <property type="entry name" value="Class_I_gatase-like"/>
</dbReference>
<dbReference type="GO" id="GO:0008153">
    <property type="term" value="P:4-aminobenzoate biosynthetic process"/>
    <property type="evidence" value="ECO:0007669"/>
    <property type="project" value="TreeGrafter"/>
</dbReference>
<keyword evidence="7" id="KW-0032">Aminotransferase</keyword>
<dbReference type="InterPro" id="IPR015890">
    <property type="entry name" value="Chorismate_C"/>
</dbReference>
<reference evidence="7 8" key="1">
    <citation type="submission" date="2018-11" db="EMBL/GenBank/DDBJ databases">
        <authorList>
            <person name="Kleinhagauer T."/>
            <person name="Glaeser S.P."/>
            <person name="Spergser J."/>
            <person name="Ruckert C."/>
            <person name="Kaempfer P."/>
            <person name="Busse H.-J."/>
        </authorList>
    </citation>
    <scope>NUCLEOTIDE SEQUENCE [LARGE SCALE GENOMIC DNA]</scope>
    <source>
        <strain evidence="7 8">812CH</strain>
    </source>
</reference>
<comment type="similarity">
    <text evidence="1">In the C-terminal section; belongs to the anthranilate synthase component I family.</text>
</comment>
<dbReference type="GO" id="GO:0046820">
    <property type="term" value="F:4-amino-4-deoxychorismate synthase activity"/>
    <property type="evidence" value="ECO:0007669"/>
    <property type="project" value="UniProtKB-EC"/>
</dbReference>
<dbReference type="CDD" id="cd01743">
    <property type="entry name" value="GATase1_Anthranilate_Synthase"/>
    <property type="match status" value="1"/>
</dbReference>
<evidence type="ECO:0000256" key="3">
    <source>
        <dbReference type="ARBA" id="ARBA00022679"/>
    </source>
</evidence>
<evidence type="ECO:0000313" key="8">
    <source>
        <dbReference type="Proteomes" id="UP000271426"/>
    </source>
</evidence>
<dbReference type="PROSITE" id="PS51273">
    <property type="entry name" value="GATASE_TYPE_1"/>
    <property type="match status" value="1"/>
</dbReference>
<dbReference type="PANTHER" id="PTHR11236:SF18">
    <property type="entry name" value="AMINODEOXYCHORISMATE SYNTHASE"/>
    <property type="match status" value="1"/>
</dbReference>
<dbReference type="PRINTS" id="PR00096">
    <property type="entry name" value="GATASE"/>
</dbReference>
<dbReference type="Pfam" id="PF00425">
    <property type="entry name" value="Chorismate_bind"/>
    <property type="match status" value="1"/>
</dbReference>
<evidence type="ECO:0000256" key="2">
    <source>
        <dbReference type="ARBA" id="ARBA00013139"/>
    </source>
</evidence>
<dbReference type="PANTHER" id="PTHR11236">
    <property type="entry name" value="AMINOBENZOATE/ANTHRANILATE SYNTHASE"/>
    <property type="match status" value="1"/>
</dbReference>
<proteinExistence type="inferred from homology"/>
<sequence length="543" mass="59008">MSVPTTSPKSKPQGLRIVVVDNGDSYTQILAASCQRAIGVAPQVVDADLDIPIPEADVFVIGPGPGHPSQVGSLARRIVHSTTPVIGICLGHQLLAYEYGATVAPAKNPSHGLVSTVSHCQEDVFSAVPSPLEVMRYHSLDVTDLPSCLLPLATAEDGSNMALRHATKPQWGVQFHPESIGTPNGVLLLRNLLLHALELRSWAKQPYFAWLEFEGNTTIACASGIGVGDTLIGACTYEATGGKDAGAWHKDQIVGFRPEKMVQFSGTLPEIPGKATSHGKVRIRHSREQYRSLVRRCQEFIRTGDSYELCLTTEASVEVEDPDPLEMYLRARGGAMNGLLITPEVTLISASPELFLRCRNGTITTLPMKGTRPRASNAEEDAALREELRTSTKDRAENMMVTDVLRNDLTRSCDPLSVEVTRLCEVMSYPQWHQMISEISGSLNVDPLEALRLAFPGGSMTGAPKQRSMDILRELEGRPRGWYSGAMGIVQGENATFSMLIRTAVLRGSTLTYGAGGAITQLSDPDEEYDEVLAKLSALYRML</sequence>
<evidence type="ECO:0000259" key="6">
    <source>
        <dbReference type="Pfam" id="PF00425"/>
    </source>
</evidence>
<protein>
    <recommendedName>
        <fullName evidence="2">aminodeoxychorismate synthase</fullName>
        <ecNumber evidence="2">2.6.1.85</ecNumber>
    </recommendedName>
</protein>
<keyword evidence="4" id="KW-0315">Glutamine amidotransferase</keyword>
<dbReference type="AlphaFoldDB" id="A0A3G6IWT7"/>
<dbReference type="EC" id="2.6.1.85" evidence="2"/>
<organism evidence="7 8">
    <name type="scientific">Corynebacterium pseudopelargi</name>
    <dbReference type="NCBI Taxonomy" id="2080757"/>
    <lineage>
        <taxon>Bacteria</taxon>
        <taxon>Bacillati</taxon>
        <taxon>Actinomycetota</taxon>
        <taxon>Actinomycetes</taxon>
        <taxon>Mycobacteriales</taxon>
        <taxon>Corynebacteriaceae</taxon>
        <taxon>Corynebacterium</taxon>
    </lineage>
</organism>
<dbReference type="InterPro" id="IPR005801">
    <property type="entry name" value="ADC_synthase"/>
</dbReference>
<name>A0A3G6IWT7_9CORY</name>
<feature type="domain" description="Glutamine amidotransferase" evidence="5">
    <location>
        <begin position="18"/>
        <end position="195"/>
    </location>
</feature>
<dbReference type="GO" id="GO:0000162">
    <property type="term" value="P:L-tryptophan biosynthetic process"/>
    <property type="evidence" value="ECO:0007669"/>
    <property type="project" value="TreeGrafter"/>
</dbReference>
<dbReference type="SUPFAM" id="SSF56322">
    <property type="entry name" value="ADC synthase"/>
    <property type="match status" value="1"/>
</dbReference>